<proteinExistence type="predicted"/>
<dbReference type="Proteomes" id="UP000887565">
    <property type="component" value="Unplaced"/>
</dbReference>
<evidence type="ECO:0000313" key="1">
    <source>
        <dbReference type="Proteomes" id="UP000887565"/>
    </source>
</evidence>
<reference evidence="2" key="1">
    <citation type="submission" date="2022-11" db="UniProtKB">
        <authorList>
            <consortium name="WormBaseParasite"/>
        </authorList>
    </citation>
    <scope>IDENTIFICATION</scope>
</reference>
<keyword evidence="1" id="KW-1185">Reference proteome</keyword>
<evidence type="ECO:0000313" key="2">
    <source>
        <dbReference type="WBParaSite" id="nRc.2.0.1.t22486-RA"/>
    </source>
</evidence>
<protein>
    <submittedName>
        <fullName evidence="2">Uncharacterized protein</fullName>
    </submittedName>
</protein>
<name>A0A915J9X1_ROMCU</name>
<organism evidence="1 2">
    <name type="scientific">Romanomermis culicivorax</name>
    <name type="common">Nematode worm</name>
    <dbReference type="NCBI Taxonomy" id="13658"/>
    <lineage>
        <taxon>Eukaryota</taxon>
        <taxon>Metazoa</taxon>
        <taxon>Ecdysozoa</taxon>
        <taxon>Nematoda</taxon>
        <taxon>Enoplea</taxon>
        <taxon>Dorylaimia</taxon>
        <taxon>Mermithida</taxon>
        <taxon>Mermithoidea</taxon>
        <taxon>Mermithidae</taxon>
        <taxon>Romanomermis</taxon>
    </lineage>
</organism>
<sequence length="68" mass="7347">MPPKIIPSALPAGMTIFATNGTIGFSVSYVEHLTYMSVIATIQRHKKCSTLPAGPLVLLWPAWSSCPF</sequence>
<dbReference type="AlphaFoldDB" id="A0A915J9X1"/>
<accession>A0A915J9X1</accession>
<dbReference type="WBParaSite" id="nRc.2.0.1.t22486-RA">
    <property type="protein sequence ID" value="nRc.2.0.1.t22486-RA"/>
    <property type="gene ID" value="nRc.2.0.1.g22486"/>
</dbReference>